<evidence type="ECO:0000313" key="2">
    <source>
        <dbReference type="Proteomes" id="UP001162164"/>
    </source>
</evidence>
<proteinExistence type="predicted"/>
<protein>
    <submittedName>
        <fullName evidence="1">Uncharacterized protein</fullName>
    </submittedName>
</protein>
<evidence type="ECO:0000313" key="1">
    <source>
        <dbReference type="EMBL" id="KAJ8976102.1"/>
    </source>
</evidence>
<dbReference type="EMBL" id="JAPWTJ010000725">
    <property type="protein sequence ID" value="KAJ8976102.1"/>
    <property type="molecule type" value="Genomic_DNA"/>
</dbReference>
<name>A0ABQ9JFC4_9CUCU</name>
<accession>A0ABQ9JFC4</accession>
<organism evidence="1 2">
    <name type="scientific">Molorchus minor</name>
    <dbReference type="NCBI Taxonomy" id="1323400"/>
    <lineage>
        <taxon>Eukaryota</taxon>
        <taxon>Metazoa</taxon>
        <taxon>Ecdysozoa</taxon>
        <taxon>Arthropoda</taxon>
        <taxon>Hexapoda</taxon>
        <taxon>Insecta</taxon>
        <taxon>Pterygota</taxon>
        <taxon>Neoptera</taxon>
        <taxon>Endopterygota</taxon>
        <taxon>Coleoptera</taxon>
        <taxon>Polyphaga</taxon>
        <taxon>Cucujiformia</taxon>
        <taxon>Chrysomeloidea</taxon>
        <taxon>Cerambycidae</taxon>
        <taxon>Lamiinae</taxon>
        <taxon>Monochamini</taxon>
        <taxon>Molorchus</taxon>
    </lineage>
</organism>
<dbReference type="Proteomes" id="UP001162164">
    <property type="component" value="Unassembled WGS sequence"/>
</dbReference>
<reference evidence="1" key="1">
    <citation type="journal article" date="2023" name="Insect Mol. Biol.">
        <title>Genome sequencing provides insights into the evolution of gene families encoding plant cell wall-degrading enzymes in longhorned beetles.</title>
        <authorList>
            <person name="Shin N.R."/>
            <person name="Okamura Y."/>
            <person name="Kirsch R."/>
            <person name="Pauchet Y."/>
        </authorList>
    </citation>
    <scope>NUCLEOTIDE SEQUENCE</scope>
    <source>
        <strain evidence="1">MMC_N1</strain>
    </source>
</reference>
<sequence>MVKHGDRRKLHLACAINRLQETDLWGWKDKLNRVTHNTKFYNLLADPLTEHDGYIHIPKSQFTLNKSVVGRIGVAIQGLFSADRFMSKRKAEFKSAKSDEYDSSSQQAEDLIQCRDALMAGYRYYIRQLTDLAESNSKVNNSWDSILAHLDKILSRNAV</sequence>
<keyword evidence="2" id="KW-1185">Reference proteome</keyword>
<comment type="caution">
    <text evidence="1">The sequence shown here is derived from an EMBL/GenBank/DDBJ whole genome shotgun (WGS) entry which is preliminary data.</text>
</comment>
<gene>
    <name evidence="1" type="ORF">NQ317_008440</name>
</gene>